<dbReference type="InterPro" id="IPR036388">
    <property type="entry name" value="WH-like_DNA-bd_sf"/>
</dbReference>
<evidence type="ECO:0000259" key="4">
    <source>
        <dbReference type="PROSITE" id="PS50995"/>
    </source>
</evidence>
<keyword evidence="6" id="KW-1185">Reference proteome</keyword>
<dbReference type="PROSITE" id="PS50995">
    <property type="entry name" value="HTH_MARR_2"/>
    <property type="match status" value="1"/>
</dbReference>
<dbReference type="PANTHER" id="PTHR33164:SF99">
    <property type="entry name" value="MARR FAMILY REGULATORY PROTEIN"/>
    <property type="match status" value="1"/>
</dbReference>
<dbReference type="Pfam" id="PF01047">
    <property type="entry name" value="MarR"/>
    <property type="match status" value="1"/>
</dbReference>
<organism evidence="5 6">
    <name type="scientific">Nocardioides faecalis</name>
    <dbReference type="NCBI Taxonomy" id="2803858"/>
    <lineage>
        <taxon>Bacteria</taxon>
        <taxon>Bacillati</taxon>
        <taxon>Actinomycetota</taxon>
        <taxon>Actinomycetes</taxon>
        <taxon>Propionibacteriales</taxon>
        <taxon>Nocardioidaceae</taxon>
        <taxon>Nocardioides</taxon>
    </lineage>
</organism>
<protein>
    <submittedName>
        <fullName evidence="5">MarR family transcriptional regulator</fullName>
    </submittedName>
</protein>
<dbReference type="Proteomes" id="UP000663791">
    <property type="component" value="Unassembled WGS sequence"/>
</dbReference>
<dbReference type="AlphaFoldDB" id="A0A938Y9B1"/>
<evidence type="ECO:0000256" key="1">
    <source>
        <dbReference type="ARBA" id="ARBA00023015"/>
    </source>
</evidence>
<sequence>MTDSDVDVTEAWRALVEAHDRLIRVFEAHLKDRYGLTKAKFDILRRLLEAEGHRARTQELAQALFYSSGSATKVIDRLVERGLVNRSAHDTDRRVVFVSLTPAGLALAREVVEEHRALIHKSLARFESAAEANHVLAYLHRLAEGS</sequence>
<dbReference type="RefSeq" id="WP_205292876.1">
    <property type="nucleotide sequence ID" value="NZ_CP074406.1"/>
</dbReference>
<keyword evidence="3" id="KW-0804">Transcription</keyword>
<dbReference type="GO" id="GO:0003677">
    <property type="term" value="F:DNA binding"/>
    <property type="evidence" value="ECO:0007669"/>
    <property type="project" value="UniProtKB-KW"/>
</dbReference>
<dbReference type="EMBL" id="JAERTX010000019">
    <property type="protein sequence ID" value="MBM9461557.1"/>
    <property type="molecule type" value="Genomic_DNA"/>
</dbReference>
<name>A0A938Y9B1_9ACTN</name>
<dbReference type="InterPro" id="IPR000835">
    <property type="entry name" value="HTH_MarR-typ"/>
</dbReference>
<evidence type="ECO:0000313" key="6">
    <source>
        <dbReference type="Proteomes" id="UP000663791"/>
    </source>
</evidence>
<dbReference type="GO" id="GO:0003700">
    <property type="term" value="F:DNA-binding transcription factor activity"/>
    <property type="evidence" value="ECO:0007669"/>
    <property type="project" value="InterPro"/>
</dbReference>
<proteinExistence type="predicted"/>
<keyword evidence="2" id="KW-0238">DNA-binding</keyword>
<evidence type="ECO:0000256" key="3">
    <source>
        <dbReference type="ARBA" id="ARBA00023163"/>
    </source>
</evidence>
<comment type="caution">
    <text evidence="5">The sequence shown here is derived from an EMBL/GenBank/DDBJ whole genome shotgun (WGS) entry which is preliminary data.</text>
</comment>
<dbReference type="PROSITE" id="PS01117">
    <property type="entry name" value="HTH_MARR_1"/>
    <property type="match status" value="1"/>
</dbReference>
<dbReference type="PANTHER" id="PTHR33164">
    <property type="entry name" value="TRANSCRIPTIONAL REGULATOR, MARR FAMILY"/>
    <property type="match status" value="1"/>
</dbReference>
<dbReference type="InterPro" id="IPR036390">
    <property type="entry name" value="WH_DNA-bd_sf"/>
</dbReference>
<dbReference type="GO" id="GO:0006950">
    <property type="term" value="P:response to stress"/>
    <property type="evidence" value="ECO:0007669"/>
    <property type="project" value="TreeGrafter"/>
</dbReference>
<keyword evidence="1" id="KW-0805">Transcription regulation</keyword>
<dbReference type="InterPro" id="IPR023187">
    <property type="entry name" value="Tscrpt_reg_MarR-type_CS"/>
</dbReference>
<gene>
    <name evidence="5" type="ORF">JK386_16775</name>
</gene>
<evidence type="ECO:0000256" key="2">
    <source>
        <dbReference type="ARBA" id="ARBA00023125"/>
    </source>
</evidence>
<dbReference type="Gene3D" id="1.10.10.10">
    <property type="entry name" value="Winged helix-like DNA-binding domain superfamily/Winged helix DNA-binding domain"/>
    <property type="match status" value="1"/>
</dbReference>
<accession>A0A938Y9B1</accession>
<reference evidence="5" key="1">
    <citation type="submission" date="2021-01" db="EMBL/GenBank/DDBJ databases">
        <title>Novel species in genus Nocardioides.</title>
        <authorList>
            <person name="Zhang G."/>
        </authorList>
    </citation>
    <scope>NUCLEOTIDE SEQUENCE</scope>
    <source>
        <strain evidence="5">Zg-536</strain>
    </source>
</reference>
<evidence type="ECO:0000313" key="5">
    <source>
        <dbReference type="EMBL" id="MBM9461557.1"/>
    </source>
</evidence>
<dbReference type="SUPFAM" id="SSF46785">
    <property type="entry name" value="Winged helix' DNA-binding domain"/>
    <property type="match status" value="1"/>
</dbReference>
<dbReference type="PRINTS" id="PR00598">
    <property type="entry name" value="HTHMARR"/>
</dbReference>
<dbReference type="SMART" id="SM00347">
    <property type="entry name" value="HTH_MARR"/>
    <property type="match status" value="1"/>
</dbReference>
<dbReference type="InterPro" id="IPR039422">
    <property type="entry name" value="MarR/SlyA-like"/>
</dbReference>
<feature type="domain" description="HTH marR-type" evidence="4">
    <location>
        <begin position="8"/>
        <end position="144"/>
    </location>
</feature>